<proteinExistence type="predicted"/>
<sequence length="29" mass="3613">MSGFFMFISFVYIHQFEYIRRCFDSTARL</sequence>
<dbReference type="EMBL" id="CACRZD030000007">
    <property type="protein sequence ID" value="CAA6663461.1"/>
    <property type="molecule type" value="Genomic_DNA"/>
</dbReference>
<dbReference type="AlphaFoldDB" id="A0A7I8J263"/>
<evidence type="ECO:0000313" key="2">
    <source>
        <dbReference type="Proteomes" id="UP001189122"/>
    </source>
</evidence>
<evidence type="ECO:0000313" key="1">
    <source>
        <dbReference type="EMBL" id="CAA2623947.1"/>
    </source>
</evidence>
<protein>
    <submittedName>
        <fullName evidence="1">Uncharacterized protein</fullName>
    </submittedName>
</protein>
<keyword evidence="2" id="KW-1185">Reference proteome</keyword>
<organism evidence="1">
    <name type="scientific">Spirodela intermedia</name>
    <name type="common">Intermediate duckweed</name>
    <dbReference type="NCBI Taxonomy" id="51605"/>
    <lineage>
        <taxon>Eukaryota</taxon>
        <taxon>Viridiplantae</taxon>
        <taxon>Streptophyta</taxon>
        <taxon>Embryophyta</taxon>
        <taxon>Tracheophyta</taxon>
        <taxon>Spermatophyta</taxon>
        <taxon>Magnoliopsida</taxon>
        <taxon>Liliopsida</taxon>
        <taxon>Araceae</taxon>
        <taxon>Lemnoideae</taxon>
        <taxon>Spirodela</taxon>
    </lineage>
</organism>
<reference evidence="1 2" key="1">
    <citation type="submission" date="2019-12" db="EMBL/GenBank/DDBJ databases">
        <authorList>
            <person name="Scholz U."/>
            <person name="Mascher M."/>
            <person name="Fiebig A."/>
        </authorList>
    </citation>
    <scope>NUCLEOTIDE SEQUENCE</scope>
</reference>
<name>A0A7I8J263_SPIIN</name>
<dbReference type="Proteomes" id="UP001189122">
    <property type="component" value="Unassembled WGS sequence"/>
</dbReference>
<accession>A0A7I8J263</accession>
<dbReference type="EMBL" id="LR743594">
    <property type="protein sequence ID" value="CAA2623947.1"/>
    <property type="molecule type" value="Genomic_DNA"/>
</dbReference>
<gene>
    <name evidence="1" type="ORF">SI7747_07009846</name>
</gene>